<name>H2YJV1_CIOSA</name>
<reference evidence="2" key="2">
    <citation type="submission" date="2025-08" db="UniProtKB">
        <authorList>
            <consortium name="Ensembl"/>
        </authorList>
    </citation>
    <scope>IDENTIFICATION</scope>
</reference>
<evidence type="ECO:0000313" key="2">
    <source>
        <dbReference type="Ensembl" id="ENSCSAVP00000005600.1"/>
    </source>
</evidence>
<reference evidence="2" key="3">
    <citation type="submission" date="2025-09" db="UniProtKB">
        <authorList>
            <consortium name="Ensembl"/>
        </authorList>
    </citation>
    <scope>IDENTIFICATION</scope>
</reference>
<dbReference type="AlphaFoldDB" id="H2YJV1"/>
<feature type="compositionally biased region" description="Basic and acidic residues" evidence="1">
    <location>
        <begin position="112"/>
        <end position="124"/>
    </location>
</feature>
<accession>H2YJV1</accession>
<sequence>MSLNMDDLPTYAETRQRHRRRSVSLFGRDGGSQDSFPHERLSGVEAGRARLRAALLFQRYSTMSTSVDDVNIMKLMLGSQQSLDNLDNMDDDEFLDMYLAPPDTYGAGGDAKGNDQHQEPSSKR</sequence>
<dbReference type="Ensembl" id="ENSCSAVT00000005675.1">
    <property type="protein sequence ID" value="ENSCSAVP00000005600.1"/>
    <property type="gene ID" value="ENSCSAVG00000003345.1"/>
</dbReference>
<dbReference type="Proteomes" id="UP000007875">
    <property type="component" value="Unassembled WGS sequence"/>
</dbReference>
<protein>
    <submittedName>
        <fullName evidence="2">Uncharacterized protein</fullName>
    </submittedName>
</protein>
<feature type="region of interest" description="Disordered" evidence="1">
    <location>
        <begin position="1"/>
        <end position="43"/>
    </location>
</feature>
<dbReference type="GeneTree" id="ENSGT00940000170285"/>
<evidence type="ECO:0000313" key="3">
    <source>
        <dbReference type="Proteomes" id="UP000007875"/>
    </source>
</evidence>
<organism evidence="2 3">
    <name type="scientific">Ciona savignyi</name>
    <name type="common">Pacific transparent sea squirt</name>
    <dbReference type="NCBI Taxonomy" id="51511"/>
    <lineage>
        <taxon>Eukaryota</taxon>
        <taxon>Metazoa</taxon>
        <taxon>Chordata</taxon>
        <taxon>Tunicata</taxon>
        <taxon>Ascidiacea</taxon>
        <taxon>Phlebobranchia</taxon>
        <taxon>Cionidae</taxon>
        <taxon>Ciona</taxon>
    </lineage>
</organism>
<proteinExistence type="predicted"/>
<keyword evidence="3" id="KW-1185">Reference proteome</keyword>
<reference evidence="3" key="1">
    <citation type="submission" date="2003-08" db="EMBL/GenBank/DDBJ databases">
        <authorList>
            <person name="Birren B."/>
            <person name="Nusbaum C."/>
            <person name="Abebe A."/>
            <person name="Abouelleil A."/>
            <person name="Adekoya E."/>
            <person name="Ait-zahra M."/>
            <person name="Allen N."/>
            <person name="Allen T."/>
            <person name="An P."/>
            <person name="Anderson M."/>
            <person name="Anderson S."/>
            <person name="Arachchi H."/>
            <person name="Armbruster J."/>
            <person name="Bachantsang P."/>
            <person name="Baldwin J."/>
            <person name="Barry A."/>
            <person name="Bayul T."/>
            <person name="Blitshsteyn B."/>
            <person name="Bloom T."/>
            <person name="Blye J."/>
            <person name="Boguslavskiy L."/>
            <person name="Borowsky M."/>
            <person name="Boukhgalter B."/>
            <person name="Brunache A."/>
            <person name="Butler J."/>
            <person name="Calixte N."/>
            <person name="Calvo S."/>
            <person name="Camarata J."/>
            <person name="Campo K."/>
            <person name="Chang J."/>
            <person name="Cheshatsang Y."/>
            <person name="Citroen M."/>
            <person name="Collymore A."/>
            <person name="Considine T."/>
            <person name="Cook A."/>
            <person name="Cooke P."/>
            <person name="Corum B."/>
            <person name="Cuomo C."/>
            <person name="David R."/>
            <person name="Dawoe T."/>
            <person name="Degray S."/>
            <person name="Dodge S."/>
            <person name="Dooley K."/>
            <person name="Dorje P."/>
            <person name="Dorjee K."/>
            <person name="Dorris L."/>
            <person name="Duffey N."/>
            <person name="Dupes A."/>
            <person name="Elkins T."/>
            <person name="Engels R."/>
            <person name="Erickson J."/>
            <person name="Farina A."/>
            <person name="Faro S."/>
            <person name="Ferreira P."/>
            <person name="Fischer H."/>
            <person name="Fitzgerald M."/>
            <person name="Foley K."/>
            <person name="Gage D."/>
            <person name="Galagan J."/>
            <person name="Gearin G."/>
            <person name="Gnerre S."/>
            <person name="Gnirke A."/>
            <person name="Goyette A."/>
            <person name="Graham J."/>
            <person name="Grandbois E."/>
            <person name="Gyaltsen K."/>
            <person name="Hafez N."/>
            <person name="Hagopian D."/>
            <person name="Hagos B."/>
            <person name="Hall J."/>
            <person name="Hatcher B."/>
            <person name="Heller A."/>
            <person name="Higgins H."/>
            <person name="Honan T."/>
            <person name="Horn A."/>
            <person name="Houde N."/>
            <person name="Hughes L."/>
            <person name="Hulme W."/>
            <person name="Husby E."/>
            <person name="Iliev I."/>
            <person name="Jaffe D."/>
            <person name="Jones C."/>
            <person name="Kamal M."/>
            <person name="Kamat A."/>
            <person name="Kamvysselis M."/>
            <person name="Karlsson E."/>
            <person name="Kells C."/>
            <person name="Kieu A."/>
            <person name="Kisner P."/>
            <person name="Kodira C."/>
            <person name="Kulbokas E."/>
            <person name="Labutti K."/>
            <person name="Lama D."/>
            <person name="Landers T."/>
            <person name="Leger J."/>
            <person name="Levine S."/>
            <person name="Lewis D."/>
            <person name="Lewis T."/>
            <person name="Lindblad-toh K."/>
            <person name="Liu X."/>
            <person name="Lokyitsang T."/>
            <person name="Lokyitsang Y."/>
            <person name="Lucien O."/>
            <person name="Lui A."/>
            <person name="Ma L.J."/>
            <person name="Mabbitt R."/>
            <person name="Macdonald J."/>
            <person name="Maclean C."/>
            <person name="Major J."/>
            <person name="Manning J."/>
            <person name="Marabella R."/>
            <person name="Maru K."/>
            <person name="Matthews C."/>
            <person name="Mauceli E."/>
            <person name="Mccarthy M."/>
            <person name="Mcdonough S."/>
            <person name="Mcghee T."/>
            <person name="Meldrim J."/>
            <person name="Meneus L."/>
            <person name="Mesirov J."/>
            <person name="Mihalev A."/>
            <person name="Mihova T."/>
            <person name="Mikkelsen T."/>
            <person name="Mlenga V."/>
            <person name="Moru K."/>
            <person name="Mozes J."/>
            <person name="Mulrain L."/>
            <person name="Munson G."/>
            <person name="Naylor J."/>
            <person name="Newes C."/>
            <person name="Nguyen C."/>
            <person name="Nguyen N."/>
            <person name="Nguyen T."/>
            <person name="Nicol R."/>
            <person name="Nielsen C."/>
            <person name="Nizzari M."/>
            <person name="Norbu C."/>
            <person name="Norbu N."/>
            <person name="O'donnell P."/>
            <person name="Okoawo O."/>
            <person name="O'leary S."/>
            <person name="Omotosho B."/>
            <person name="O'neill K."/>
            <person name="Osman S."/>
            <person name="Parker S."/>
            <person name="Perrin D."/>
            <person name="Phunkhang P."/>
            <person name="Piqani B."/>
            <person name="Purcell S."/>
            <person name="Rachupka T."/>
            <person name="Ramasamy U."/>
            <person name="Rameau R."/>
            <person name="Ray V."/>
            <person name="Raymond C."/>
            <person name="Retta R."/>
            <person name="Richardson S."/>
            <person name="Rise C."/>
            <person name="Rodriguez J."/>
            <person name="Rogers J."/>
            <person name="Rogov P."/>
            <person name="Rutman M."/>
            <person name="Schupbach R."/>
            <person name="Seaman C."/>
            <person name="Settipalli S."/>
            <person name="Sharpe T."/>
            <person name="Sheridan J."/>
            <person name="Sherpa N."/>
            <person name="Shi J."/>
            <person name="Smirnov S."/>
            <person name="Smith C."/>
            <person name="Sougnez C."/>
            <person name="Spencer B."/>
            <person name="Stalker J."/>
            <person name="Stange-thomann N."/>
            <person name="Stavropoulos S."/>
            <person name="Stetson K."/>
            <person name="Stone C."/>
            <person name="Stone S."/>
            <person name="Stubbs M."/>
            <person name="Talamas J."/>
            <person name="Tchuinga P."/>
            <person name="Tenzing P."/>
            <person name="Tesfaye S."/>
            <person name="Theodore J."/>
            <person name="Thoulutsang Y."/>
            <person name="Topham K."/>
            <person name="Towey S."/>
            <person name="Tsamla T."/>
            <person name="Tsomo N."/>
            <person name="Vallee D."/>
            <person name="Vassiliev H."/>
            <person name="Venkataraman V."/>
            <person name="Vinson J."/>
            <person name="Vo A."/>
            <person name="Wade C."/>
            <person name="Wang S."/>
            <person name="Wangchuk T."/>
            <person name="Wangdi T."/>
            <person name="Whittaker C."/>
            <person name="Wilkinson J."/>
            <person name="Wu Y."/>
            <person name="Wyman D."/>
            <person name="Yadav S."/>
            <person name="Yang S."/>
            <person name="Yang X."/>
            <person name="Yeager S."/>
            <person name="Yee E."/>
            <person name="Young G."/>
            <person name="Zainoun J."/>
            <person name="Zembeck L."/>
            <person name="Zimmer A."/>
            <person name="Zody M."/>
            <person name="Lander E."/>
        </authorList>
    </citation>
    <scope>NUCLEOTIDE SEQUENCE [LARGE SCALE GENOMIC DNA]</scope>
</reference>
<dbReference type="HOGENOM" id="CLU_2009007_0_0_1"/>
<feature type="region of interest" description="Disordered" evidence="1">
    <location>
        <begin position="97"/>
        <end position="124"/>
    </location>
</feature>
<evidence type="ECO:0000256" key="1">
    <source>
        <dbReference type="SAM" id="MobiDB-lite"/>
    </source>
</evidence>